<dbReference type="AlphaFoldDB" id="A0A9W4SBS0"/>
<comment type="caution">
    <text evidence="2">The sequence shown here is derived from an EMBL/GenBank/DDBJ whole genome shotgun (WGS) entry which is preliminary data.</text>
</comment>
<sequence length="314" mass="36331">MSLHINNIIDYTLPPLIEGSENESYSVFGQCLDCGKEKVSDGWCKADQWIRNGPIRVALKRLNNLQNTCEDYLIQLYKYHKSDNDNFFGITKDYNSNYMFVMKYDSKTLYLYLDEIQGKNNWRDIVEMLWGISGRLEYIHDNGSIHGNIHGGIILVGDEQDPLSNNSLLRGNPITKASDVYSFGIVMWELSAGVRLWCNRPHDFKLASEICNGIRPDIIDGTPYDYVKLMTQCWHSDISKRPTASEIYDLLGIWITACDEPDQSELSDQFDLAEKKTFSNLEIYGFHLKRIHNEAFYTSRLLCFPELHKNDEHL</sequence>
<dbReference type="OrthoDB" id="4062651at2759"/>
<name>A0A9W4SBS0_9GLOM</name>
<dbReference type="InterPro" id="IPR051681">
    <property type="entry name" value="Ser/Thr_Kinases-Pseudokinases"/>
</dbReference>
<reference evidence="2" key="1">
    <citation type="submission" date="2022-08" db="EMBL/GenBank/DDBJ databases">
        <authorList>
            <person name="Kallberg Y."/>
            <person name="Tangrot J."/>
            <person name="Rosling A."/>
        </authorList>
    </citation>
    <scope>NUCLEOTIDE SEQUENCE</scope>
    <source>
        <strain evidence="2">Wild A</strain>
    </source>
</reference>
<proteinExistence type="predicted"/>
<accession>A0A9W4SBS0</accession>
<dbReference type="InterPro" id="IPR011009">
    <property type="entry name" value="Kinase-like_dom_sf"/>
</dbReference>
<feature type="domain" description="Serine-threonine/tyrosine-protein kinase catalytic" evidence="1">
    <location>
        <begin position="172"/>
        <end position="249"/>
    </location>
</feature>
<dbReference type="Proteomes" id="UP001153678">
    <property type="component" value="Unassembled WGS sequence"/>
</dbReference>
<organism evidence="2 3">
    <name type="scientific">Funneliformis geosporum</name>
    <dbReference type="NCBI Taxonomy" id="1117311"/>
    <lineage>
        <taxon>Eukaryota</taxon>
        <taxon>Fungi</taxon>
        <taxon>Fungi incertae sedis</taxon>
        <taxon>Mucoromycota</taxon>
        <taxon>Glomeromycotina</taxon>
        <taxon>Glomeromycetes</taxon>
        <taxon>Glomerales</taxon>
        <taxon>Glomeraceae</taxon>
        <taxon>Funneliformis</taxon>
    </lineage>
</organism>
<dbReference type="Pfam" id="PF07714">
    <property type="entry name" value="PK_Tyr_Ser-Thr"/>
    <property type="match status" value="1"/>
</dbReference>
<protein>
    <submittedName>
        <fullName evidence="2">9120_t:CDS:1</fullName>
    </submittedName>
</protein>
<dbReference type="SUPFAM" id="SSF56112">
    <property type="entry name" value="Protein kinase-like (PK-like)"/>
    <property type="match status" value="1"/>
</dbReference>
<evidence type="ECO:0000313" key="3">
    <source>
        <dbReference type="Proteomes" id="UP001153678"/>
    </source>
</evidence>
<dbReference type="Gene3D" id="1.10.510.10">
    <property type="entry name" value="Transferase(Phosphotransferase) domain 1"/>
    <property type="match status" value="2"/>
</dbReference>
<keyword evidence="3" id="KW-1185">Reference proteome</keyword>
<dbReference type="GO" id="GO:0004674">
    <property type="term" value="F:protein serine/threonine kinase activity"/>
    <property type="evidence" value="ECO:0007669"/>
    <property type="project" value="TreeGrafter"/>
</dbReference>
<dbReference type="InterPro" id="IPR001245">
    <property type="entry name" value="Ser-Thr/Tyr_kinase_cat_dom"/>
</dbReference>
<evidence type="ECO:0000259" key="1">
    <source>
        <dbReference type="Pfam" id="PF07714"/>
    </source>
</evidence>
<evidence type="ECO:0000313" key="2">
    <source>
        <dbReference type="EMBL" id="CAI2162829.1"/>
    </source>
</evidence>
<gene>
    <name evidence="2" type="ORF">FWILDA_LOCUS761</name>
</gene>
<dbReference type="EMBL" id="CAMKVN010000055">
    <property type="protein sequence ID" value="CAI2162829.1"/>
    <property type="molecule type" value="Genomic_DNA"/>
</dbReference>
<dbReference type="PANTHER" id="PTHR44329">
    <property type="entry name" value="SERINE/THREONINE-PROTEIN KINASE TNNI3K-RELATED"/>
    <property type="match status" value="1"/>
</dbReference>